<gene>
    <name evidence="3" type="ORF">IV87_GL000100</name>
</gene>
<dbReference type="STRING" id="319653.SAMN04487973_10167"/>
<comment type="caution">
    <text evidence="3">The sequence shown here is derived from an EMBL/GenBank/DDBJ whole genome shotgun (WGS) entry which is preliminary data.</text>
</comment>
<evidence type="ECO:0000313" key="3">
    <source>
        <dbReference type="EMBL" id="KRN83631.1"/>
    </source>
</evidence>
<dbReference type="Gene3D" id="3.40.50.510">
    <property type="entry name" value="Phosphotransferase system, mannose-type IIA component"/>
    <property type="match status" value="1"/>
</dbReference>
<dbReference type="PROSITE" id="PS51096">
    <property type="entry name" value="PTS_EIIA_TYPE_4"/>
    <property type="match status" value="1"/>
</dbReference>
<evidence type="ECO:0000256" key="1">
    <source>
        <dbReference type="ARBA" id="ARBA00022679"/>
    </source>
</evidence>
<name>A0A0R2K206_9LACO</name>
<dbReference type="GO" id="GO:0016020">
    <property type="term" value="C:membrane"/>
    <property type="evidence" value="ECO:0007669"/>
    <property type="project" value="InterPro"/>
</dbReference>
<dbReference type="InterPro" id="IPR036662">
    <property type="entry name" value="PTS_EIIA_man-typ_sf"/>
</dbReference>
<dbReference type="EMBL" id="JQBY01000001">
    <property type="protein sequence ID" value="KRN83631.1"/>
    <property type="molecule type" value="Genomic_DNA"/>
</dbReference>
<protein>
    <recommendedName>
        <fullName evidence="2">PTS EIIA type-4 domain-containing protein</fullName>
    </recommendedName>
</protein>
<dbReference type="Proteomes" id="UP000051749">
    <property type="component" value="Unassembled WGS sequence"/>
</dbReference>
<dbReference type="PATRIC" id="fig|319653.3.peg.100"/>
<dbReference type="InterPro" id="IPR004701">
    <property type="entry name" value="PTS_EIIA_man-typ"/>
</dbReference>
<dbReference type="GO" id="GO:0009401">
    <property type="term" value="P:phosphoenolpyruvate-dependent sugar phosphotransferase system"/>
    <property type="evidence" value="ECO:0007669"/>
    <property type="project" value="InterPro"/>
</dbReference>
<keyword evidence="1" id="KW-0808">Transferase</keyword>
<dbReference type="SUPFAM" id="SSF53062">
    <property type="entry name" value="PTS system fructose IIA component-like"/>
    <property type="match status" value="1"/>
</dbReference>
<proteinExistence type="predicted"/>
<dbReference type="AlphaFoldDB" id="A0A0R2K206"/>
<evidence type="ECO:0000259" key="2">
    <source>
        <dbReference type="PROSITE" id="PS51096"/>
    </source>
</evidence>
<dbReference type="GO" id="GO:0016740">
    <property type="term" value="F:transferase activity"/>
    <property type="evidence" value="ECO:0007669"/>
    <property type="project" value="UniProtKB-KW"/>
</dbReference>
<evidence type="ECO:0000313" key="4">
    <source>
        <dbReference type="Proteomes" id="UP000051749"/>
    </source>
</evidence>
<feature type="domain" description="PTS EIIA type-4" evidence="2">
    <location>
        <begin position="1"/>
        <end position="63"/>
    </location>
</feature>
<sequence length="73" mass="8172">MIILTDIPGGSSTQFAFPYLKNYQNLYVVSELNLALLLEIVLSNEENTDKLLHTAIDNAKASLTYLNDLVKDK</sequence>
<accession>A0A0R2K206</accession>
<reference evidence="3 4" key="1">
    <citation type="journal article" date="2015" name="Genome Announc.">
        <title>Expanding the biotechnology potential of lactobacilli through comparative genomics of 213 strains and associated genera.</title>
        <authorList>
            <person name="Sun Z."/>
            <person name="Harris H.M."/>
            <person name="McCann A."/>
            <person name="Guo C."/>
            <person name="Argimon S."/>
            <person name="Zhang W."/>
            <person name="Yang X."/>
            <person name="Jeffery I.B."/>
            <person name="Cooney J.C."/>
            <person name="Kagawa T.F."/>
            <person name="Liu W."/>
            <person name="Song Y."/>
            <person name="Salvetti E."/>
            <person name="Wrobel A."/>
            <person name="Rasinkangas P."/>
            <person name="Parkhill J."/>
            <person name="Rea M.C."/>
            <person name="O'Sullivan O."/>
            <person name="Ritari J."/>
            <person name="Douillard F.P."/>
            <person name="Paul Ross R."/>
            <person name="Yang R."/>
            <person name="Briner A.E."/>
            <person name="Felis G.E."/>
            <person name="de Vos W.M."/>
            <person name="Barrangou R."/>
            <person name="Klaenhammer T.R."/>
            <person name="Caufield P.W."/>
            <person name="Cui Y."/>
            <person name="Zhang H."/>
            <person name="O'Toole P.W."/>
        </authorList>
    </citation>
    <scope>NUCLEOTIDE SEQUENCE [LARGE SCALE GENOMIC DNA]</scope>
    <source>
        <strain evidence="3 4">DSM 22301</strain>
    </source>
</reference>
<organism evidence="3 4">
    <name type="scientific">Pediococcus ethanolidurans</name>
    <dbReference type="NCBI Taxonomy" id="319653"/>
    <lineage>
        <taxon>Bacteria</taxon>
        <taxon>Bacillati</taxon>
        <taxon>Bacillota</taxon>
        <taxon>Bacilli</taxon>
        <taxon>Lactobacillales</taxon>
        <taxon>Lactobacillaceae</taxon>
        <taxon>Pediococcus</taxon>
    </lineage>
</organism>